<accession>E0U8D2</accession>
<keyword evidence="3" id="KW-1185">Reference proteome</keyword>
<dbReference type="AlphaFoldDB" id="E0U8D2"/>
<dbReference type="OrthoDB" id="9810084at2"/>
<protein>
    <recommendedName>
        <fullName evidence="1">DUF488 domain-containing protein</fullName>
    </recommendedName>
</protein>
<gene>
    <name evidence="2" type="ordered locus">Cyan7822_0529</name>
</gene>
<sequence>MIYTASYFEPHRHHGQLFSISRSIPHNFRVDGRLEFFVPSADLLQDWKQKRINEEEYTSRYREEVKANFPVIKVWLANLDPKKHITLLCWERSGMDEALKHWEKTGKWKHERPFCHRNLVIKIVQKFRPDCYGGTDILKVLMPICRNCLTEVIPALITEGFDDAHYCPKCRIWTKQVLEPECA</sequence>
<evidence type="ECO:0000313" key="3">
    <source>
        <dbReference type="Proteomes" id="UP000008206"/>
    </source>
</evidence>
<organism evidence="2 3">
    <name type="scientific">Gloeothece verrucosa (strain PCC 7822)</name>
    <name type="common">Cyanothece sp. (strain PCC 7822)</name>
    <dbReference type="NCBI Taxonomy" id="497965"/>
    <lineage>
        <taxon>Bacteria</taxon>
        <taxon>Bacillati</taxon>
        <taxon>Cyanobacteriota</taxon>
        <taxon>Cyanophyceae</taxon>
        <taxon>Oscillatoriophycideae</taxon>
        <taxon>Chroococcales</taxon>
        <taxon>Aphanothecaceae</taxon>
        <taxon>Gloeothece</taxon>
        <taxon>Gloeothece verrucosa</taxon>
    </lineage>
</organism>
<reference evidence="3" key="1">
    <citation type="journal article" date="2011" name="MBio">
        <title>Novel metabolic attributes of the genus Cyanothece, comprising a group of unicellular nitrogen-fixing Cyanobacteria.</title>
        <authorList>
            <person name="Bandyopadhyay A."/>
            <person name="Elvitigala T."/>
            <person name="Welsh E."/>
            <person name="Stockel J."/>
            <person name="Liberton M."/>
            <person name="Min H."/>
            <person name="Sherman L.A."/>
            <person name="Pakrasi H.B."/>
        </authorList>
    </citation>
    <scope>NUCLEOTIDE SEQUENCE [LARGE SCALE GENOMIC DNA]</scope>
    <source>
        <strain evidence="3">PCC 7822</strain>
    </source>
</reference>
<dbReference type="eggNOG" id="COG3189">
    <property type="taxonomic scope" value="Bacteria"/>
</dbReference>
<dbReference type="HOGENOM" id="CLU_143281_0_0_3"/>
<proteinExistence type="predicted"/>
<dbReference type="RefSeq" id="WP_013320678.1">
    <property type="nucleotide sequence ID" value="NC_014501.1"/>
</dbReference>
<dbReference type="InterPro" id="IPR054495">
    <property type="entry name" value="DUF488-N3a"/>
</dbReference>
<evidence type="ECO:0000313" key="2">
    <source>
        <dbReference type="EMBL" id="ADN12568.1"/>
    </source>
</evidence>
<feature type="domain" description="DUF488" evidence="1">
    <location>
        <begin position="22"/>
        <end position="92"/>
    </location>
</feature>
<dbReference type="KEGG" id="cyj:Cyan7822_0529"/>
<name>E0U8D2_GLOV7</name>
<dbReference type="Proteomes" id="UP000008206">
    <property type="component" value="Chromosome"/>
</dbReference>
<evidence type="ECO:0000259" key="1">
    <source>
        <dbReference type="Pfam" id="PF22751"/>
    </source>
</evidence>
<dbReference type="EMBL" id="CP002198">
    <property type="protein sequence ID" value="ADN12568.1"/>
    <property type="molecule type" value="Genomic_DNA"/>
</dbReference>
<dbReference type="Pfam" id="PF22751">
    <property type="entry name" value="DUF488-N3a"/>
    <property type="match status" value="1"/>
</dbReference>
<dbReference type="STRING" id="497965.Cyan7822_0529"/>